<dbReference type="OrthoDB" id="33195at2157"/>
<keyword evidence="6" id="KW-1185">Reference proteome</keyword>
<evidence type="ECO:0000256" key="1">
    <source>
        <dbReference type="ARBA" id="ARBA00010515"/>
    </source>
</evidence>
<dbReference type="ESTHER" id="natmm-d3sqp8">
    <property type="family name" value="Hormone-sensitive_lipase_like"/>
</dbReference>
<protein>
    <submittedName>
        <fullName evidence="4">Alpha/beta hydrolase fold protein</fullName>
    </submittedName>
    <submittedName>
        <fullName evidence="5">Alpha/beta hydrolase fold-3 protein domain-containing protein</fullName>
    </submittedName>
</protein>
<evidence type="ECO:0000259" key="3">
    <source>
        <dbReference type="Pfam" id="PF07859"/>
    </source>
</evidence>
<dbReference type="HOGENOM" id="CLU_012494_6_4_2"/>
<dbReference type="Proteomes" id="UP000001879">
    <property type="component" value="Chromosome"/>
</dbReference>
<evidence type="ECO:0000313" key="4">
    <source>
        <dbReference type="EMBL" id="ADD04536.1"/>
    </source>
</evidence>
<keyword evidence="2 4" id="KW-0378">Hydrolase</keyword>
<dbReference type="SUPFAM" id="SSF53474">
    <property type="entry name" value="alpha/beta-Hydrolases"/>
    <property type="match status" value="1"/>
</dbReference>
<dbReference type="EMBL" id="AOHS01000056">
    <property type="protein sequence ID" value="ELY25193.1"/>
    <property type="molecule type" value="Genomic_DNA"/>
</dbReference>
<dbReference type="InterPro" id="IPR033140">
    <property type="entry name" value="Lipase_GDXG_put_SER_AS"/>
</dbReference>
<dbReference type="GeneID" id="8823782"/>
<dbReference type="RefSeq" id="WP_004216752.1">
    <property type="nucleotide sequence ID" value="NC_013922.1"/>
</dbReference>
<dbReference type="Gene3D" id="3.40.50.1820">
    <property type="entry name" value="alpha/beta hydrolase"/>
    <property type="match status" value="1"/>
</dbReference>
<dbReference type="Pfam" id="PF07859">
    <property type="entry name" value="Abhydrolase_3"/>
    <property type="match status" value="1"/>
</dbReference>
<dbReference type="AlphaFoldDB" id="D3SQP8"/>
<dbReference type="InterPro" id="IPR029058">
    <property type="entry name" value="AB_hydrolase_fold"/>
</dbReference>
<dbReference type="PROSITE" id="PS01174">
    <property type="entry name" value="LIPASE_GDXG_SER"/>
    <property type="match status" value="1"/>
</dbReference>
<dbReference type="PROSITE" id="PS01173">
    <property type="entry name" value="LIPASE_GDXG_HIS"/>
    <property type="match status" value="1"/>
</dbReference>
<evidence type="ECO:0000256" key="2">
    <source>
        <dbReference type="ARBA" id="ARBA00022801"/>
    </source>
</evidence>
<reference evidence="5 7" key="3">
    <citation type="journal article" date="2014" name="PLoS Genet.">
        <title>Phylogenetically driven sequencing of extremely halophilic archaea reveals strategies for static and dynamic osmo-response.</title>
        <authorList>
            <person name="Becker E.A."/>
            <person name="Seitzer P.M."/>
            <person name="Tritt A."/>
            <person name="Larsen D."/>
            <person name="Krusor M."/>
            <person name="Yao A.I."/>
            <person name="Wu D."/>
            <person name="Madern D."/>
            <person name="Eisen J.A."/>
            <person name="Darling A.E."/>
            <person name="Facciotti M.T."/>
        </authorList>
    </citation>
    <scope>NUCLEOTIDE SEQUENCE [LARGE SCALE GENOMIC DNA]</scope>
    <source>
        <strain evidence="7">ATCC 43099 / DSM 3394 / CCM 3739 / CIP 104546 / IAM 13178 / JCM 8861 / NBRC 102185 / NCIMB 2190 / MS3</strain>
        <strain evidence="5">MS-3</strain>
    </source>
</reference>
<accession>D3SQP8</accession>
<dbReference type="PANTHER" id="PTHR48081:SF8">
    <property type="entry name" value="ALPHA_BETA HYDROLASE FOLD-3 DOMAIN-CONTAINING PROTEIN-RELATED"/>
    <property type="match status" value="1"/>
</dbReference>
<evidence type="ECO:0000313" key="5">
    <source>
        <dbReference type="EMBL" id="ELY25193.1"/>
    </source>
</evidence>
<dbReference type="STRING" id="547559.Nmag_0952"/>
<evidence type="ECO:0000313" key="7">
    <source>
        <dbReference type="Proteomes" id="UP000011543"/>
    </source>
</evidence>
<dbReference type="eggNOG" id="arCOG02638">
    <property type="taxonomic scope" value="Archaea"/>
</dbReference>
<reference evidence="4 6" key="2">
    <citation type="journal article" date="2012" name="BMC Genomics">
        <title>A comparative genomics perspective on the genetic content of the alkaliphilic haloarchaeon Natrialba magadii ATCC 43099T.</title>
        <authorList>
            <person name="Siddaramappa S."/>
            <person name="Challacombe J.F."/>
            <person name="Decastro R.E."/>
            <person name="Pfeiffer F."/>
            <person name="Sastre D.E."/>
            <person name="Gimenez M.I."/>
            <person name="Paggi R.A."/>
            <person name="Detter J.C."/>
            <person name="Davenport K.W."/>
            <person name="Goodwin L.A."/>
            <person name="Kyrpides N."/>
            <person name="Tapia R."/>
            <person name="Pitluck S."/>
            <person name="Lucas S."/>
            <person name="Woyke T."/>
            <person name="Maupin-Furlow J.A."/>
        </authorList>
    </citation>
    <scope>NUCLEOTIDE SEQUENCE [LARGE SCALE GENOMIC DNA]</scope>
    <source>
        <strain evidence="4">ATCC 43099</strain>
        <strain evidence="6">ATCC 43099 / DSM 3394 / CCM 3739 / CIP 104546 / IAM 13178 / JCM 8861 / NBRC 102185 / NCIMB 2190 / MS3</strain>
    </source>
</reference>
<dbReference type="EMBL" id="CP001932">
    <property type="protein sequence ID" value="ADD04536.1"/>
    <property type="molecule type" value="Genomic_DNA"/>
</dbReference>
<feature type="domain" description="Alpha/beta hydrolase fold-3" evidence="3">
    <location>
        <begin position="83"/>
        <end position="289"/>
    </location>
</feature>
<dbReference type="FunFam" id="3.40.50.1820:FF:000089">
    <property type="entry name" value="Alpha/beta hydrolase"/>
    <property type="match status" value="1"/>
</dbReference>
<organism evidence="4 6">
    <name type="scientific">Natrialba magadii (strain ATCC 43099 / DSM 3394 / CCM 3739 / CIP 104546 / IAM 13178 / JCM 8861 / NBRC 102185 / NCIMB 2190 / MS3)</name>
    <name type="common">Natronobacterium magadii</name>
    <dbReference type="NCBI Taxonomy" id="547559"/>
    <lineage>
        <taxon>Archaea</taxon>
        <taxon>Methanobacteriati</taxon>
        <taxon>Methanobacteriota</taxon>
        <taxon>Stenosarchaea group</taxon>
        <taxon>Halobacteria</taxon>
        <taxon>Halobacteriales</taxon>
        <taxon>Natrialbaceae</taxon>
        <taxon>Natrialba</taxon>
    </lineage>
</organism>
<dbReference type="PaxDb" id="547559-Nmag_0952"/>
<dbReference type="KEGG" id="nmg:Nmag_0952"/>
<proteinExistence type="inferred from homology"/>
<dbReference type="PANTHER" id="PTHR48081">
    <property type="entry name" value="AB HYDROLASE SUPERFAMILY PROTEIN C4A8.06C"/>
    <property type="match status" value="1"/>
</dbReference>
<name>D3SQP8_NATMM</name>
<dbReference type="InterPro" id="IPR050300">
    <property type="entry name" value="GDXG_lipolytic_enzyme"/>
</dbReference>
<dbReference type="GO" id="GO:0016787">
    <property type="term" value="F:hydrolase activity"/>
    <property type="evidence" value="ECO:0007669"/>
    <property type="project" value="UniProtKB-KW"/>
</dbReference>
<dbReference type="InterPro" id="IPR002168">
    <property type="entry name" value="Lipase_GDXG_HIS_AS"/>
</dbReference>
<dbReference type="InterPro" id="IPR013094">
    <property type="entry name" value="AB_hydrolase_3"/>
</dbReference>
<reference evidence="4" key="4">
    <citation type="submission" date="2016-09" db="EMBL/GenBank/DDBJ databases">
        <authorList>
            <person name="Pfeiffer F."/>
        </authorList>
    </citation>
    <scope>NUCLEOTIDE SEQUENCE</scope>
    <source>
        <strain evidence="4">ATCC 43099</strain>
    </source>
</reference>
<dbReference type="Proteomes" id="UP000011543">
    <property type="component" value="Unassembled WGS sequence"/>
</dbReference>
<gene>
    <name evidence="4" type="ordered locus">Nmag_0952</name>
    <name evidence="5" type="ORF">C500_17286</name>
</gene>
<reference evidence="6" key="1">
    <citation type="submission" date="2010-02" db="EMBL/GenBank/DDBJ databases">
        <title>Complete sequence of chromosome of Natrialba magadii ATCC 43099.</title>
        <authorList>
            <consortium name="US DOE Joint Genome Institute"/>
            <person name="Lucas S."/>
            <person name="Copeland A."/>
            <person name="Lapidus A."/>
            <person name="Cheng J.-F."/>
            <person name="Bruce D."/>
            <person name="Goodwin L."/>
            <person name="Pitluck S."/>
            <person name="Davenport K."/>
            <person name="Saunders E."/>
            <person name="Detter J.C."/>
            <person name="Han C."/>
            <person name="Tapia R."/>
            <person name="Land M."/>
            <person name="Hauser L."/>
            <person name="Kyrpides N."/>
            <person name="Mikhailova N."/>
            <person name="De Castro R.E."/>
            <person name="Maupin-Furlow J.A."/>
            <person name="Woyke T."/>
        </authorList>
    </citation>
    <scope>NUCLEOTIDE SEQUENCE [LARGE SCALE GENOMIC DNA]</scope>
    <source>
        <strain evidence="6">ATCC 43099 / DSM 3394 / CCM 3739 / CIP 104546 / IAM 13178 / JCM 8861 / NBRC 102185 / NCIMB 2190 / MS3</strain>
    </source>
</reference>
<sequence length="318" mass="34682">MRAAEPHPDAQAVLDLYNSFDAPSFTEVSVETARQLMAELRDVEPAIELESVSDRTIDGPDGEVPIRVYEPRPAGERGDQPLVLYFHGGGWVIGSIDTHDGTCRKLASESGYPVISVDYRLAPEHPFPAGLQDCYAVLEWAADAAPGLDADPDRLVLAGDSAGGNLAAATALYSRDQDGPAIAYQLLLYPVTGPVEGTDAYEENAEGYILTTDEMDWFEGHYFDRELDRGNIYAMPRLANDLSGLPPATVVTAGFDPLRDDGAAYADRLDDAGVETVHRNYDDLIHGFFGMTREPMEIERTHDVYDDVIGDLRAELGS</sequence>
<evidence type="ECO:0000313" key="6">
    <source>
        <dbReference type="Proteomes" id="UP000001879"/>
    </source>
</evidence>
<dbReference type="PATRIC" id="fig|547559.17.peg.3398"/>
<comment type="similarity">
    <text evidence="1">Belongs to the 'GDXG' lipolytic enzyme family.</text>
</comment>